<evidence type="ECO:0000259" key="3">
    <source>
        <dbReference type="Pfam" id="PF22570"/>
    </source>
</evidence>
<dbReference type="Pfam" id="PF09922">
    <property type="entry name" value="LiaF-like_C"/>
    <property type="match status" value="1"/>
</dbReference>
<feature type="domain" description="Cell wall-active antibiotics response LiaF-like C-terminal" evidence="2">
    <location>
        <begin position="135"/>
        <end position="246"/>
    </location>
</feature>
<sequence>MKNIIRLFSAVSIISIGIILVLFNLGVIAFDVYEIWVYLYPIFFVLVGIKWIIQDFRKKGKSWEVGSFFLLFGLLLLLDRLAILSFHFFDVWKLWPLFIVYIGVYFLKRDKSYSDTHWNNIEQEDNSATFSKFSIGTYEYTKPNWRAEPTKLHALFGDFYLDFSKAFIPEHEIPFSIRSLAGDVTILIPEHVPFRVQAVVRAGEIEIVGKRVDGVHRKLSFQSDNYEHAIRKIDFIIKLEAGSIRIEQV</sequence>
<gene>
    <name evidence="4" type="ORF">A21D_02689</name>
</gene>
<dbReference type="GO" id="GO:0016020">
    <property type="term" value="C:membrane"/>
    <property type="evidence" value="ECO:0007669"/>
    <property type="project" value="InterPro"/>
</dbReference>
<dbReference type="Pfam" id="PF22570">
    <property type="entry name" value="LiaF-TM"/>
    <property type="match status" value="1"/>
</dbReference>
<feature type="transmembrane region" description="Helical" evidence="1">
    <location>
        <begin position="35"/>
        <end position="53"/>
    </location>
</feature>
<evidence type="ECO:0008006" key="6">
    <source>
        <dbReference type="Google" id="ProtNLM"/>
    </source>
</evidence>
<dbReference type="InterPro" id="IPR016975">
    <property type="entry name" value="Cell_wall_LiaF"/>
</dbReference>
<dbReference type="InterPro" id="IPR047793">
    <property type="entry name" value="LiaF_C"/>
</dbReference>
<dbReference type="Proteomes" id="UP000234237">
    <property type="component" value="Chromosome"/>
</dbReference>
<dbReference type="InterPro" id="IPR024425">
    <property type="entry name" value="LiaF-like_C"/>
</dbReference>
<organism evidence="4 5">
    <name type="scientific">Virgibacillus dokdonensis</name>
    <dbReference type="NCBI Taxonomy" id="302167"/>
    <lineage>
        <taxon>Bacteria</taxon>
        <taxon>Bacillati</taxon>
        <taxon>Bacillota</taxon>
        <taxon>Bacilli</taxon>
        <taxon>Bacillales</taxon>
        <taxon>Bacillaceae</taxon>
        <taxon>Virgibacillus</taxon>
    </lineage>
</organism>
<keyword evidence="1" id="KW-0812">Transmembrane</keyword>
<feature type="transmembrane region" description="Helical" evidence="1">
    <location>
        <begin position="91"/>
        <end position="107"/>
    </location>
</feature>
<evidence type="ECO:0000256" key="1">
    <source>
        <dbReference type="SAM" id="Phobius"/>
    </source>
</evidence>
<protein>
    <recommendedName>
        <fullName evidence="6">Cell wall-active antibiotics response LiaF-like C-terminal domain-containing protein</fullName>
    </recommendedName>
</protein>
<dbReference type="InterPro" id="IPR054331">
    <property type="entry name" value="LiaF_TM"/>
</dbReference>
<name>A0A2K9J227_9BACI</name>
<dbReference type="EMBL" id="CP018622">
    <property type="protein sequence ID" value="AUJ25735.1"/>
    <property type="molecule type" value="Genomic_DNA"/>
</dbReference>
<dbReference type="KEGG" id="vpn:A21D_02689"/>
<feature type="transmembrane region" description="Helical" evidence="1">
    <location>
        <begin position="65"/>
        <end position="85"/>
    </location>
</feature>
<dbReference type="NCBIfam" id="NF040535">
    <property type="entry name" value="LiaF_C_term"/>
    <property type="match status" value="1"/>
</dbReference>
<dbReference type="RefSeq" id="WP_077703044.1">
    <property type="nucleotide sequence ID" value="NZ_CP018622.1"/>
</dbReference>
<dbReference type="AlphaFoldDB" id="A0A2K9J227"/>
<keyword evidence="1" id="KW-1133">Transmembrane helix</keyword>
<dbReference type="PIRSF" id="PIRSF031509">
    <property type="entry name" value="Cell_wall_LiaF/YvqF"/>
    <property type="match status" value="1"/>
</dbReference>
<accession>A0A2K9J227</accession>
<evidence type="ECO:0000313" key="5">
    <source>
        <dbReference type="Proteomes" id="UP000234237"/>
    </source>
</evidence>
<keyword evidence="1" id="KW-0472">Membrane</keyword>
<evidence type="ECO:0000259" key="2">
    <source>
        <dbReference type="Pfam" id="PF09922"/>
    </source>
</evidence>
<proteinExistence type="predicted"/>
<reference evidence="5" key="1">
    <citation type="submission" date="2016-11" db="EMBL/GenBank/DDBJ databases">
        <title>Complete genome sequence of Virgibacillus pantothenticus 21D, a halophilic bacterium isolated from the deep hypersaline anoxic basin Discovery in the Mediterranean Sea.</title>
        <authorList>
            <person name="Zeaiter Z."/>
            <person name="Booth J.M."/>
            <person name="Prosdocimi E.M."/>
            <person name="Mapelli F."/>
            <person name="Fusi M."/>
            <person name="Daffonchio D."/>
            <person name="Borin S."/>
            <person name="Crotti E."/>
        </authorList>
    </citation>
    <scope>NUCLEOTIDE SEQUENCE [LARGE SCALE GENOMIC DNA]</scope>
    <source>
        <strain evidence="5">21D</strain>
    </source>
</reference>
<dbReference type="STRING" id="302167.GCA_900166595_01498"/>
<feature type="domain" description="LiaF transmembrane" evidence="3">
    <location>
        <begin position="9"/>
        <end position="111"/>
    </location>
</feature>
<feature type="transmembrane region" description="Helical" evidence="1">
    <location>
        <begin position="7"/>
        <end position="29"/>
    </location>
</feature>
<evidence type="ECO:0000313" key="4">
    <source>
        <dbReference type="EMBL" id="AUJ25735.1"/>
    </source>
</evidence>